<accession>A0A5C3NUJ1</accession>
<protein>
    <submittedName>
        <fullName evidence="2">Uncharacterized protein</fullName>
    </submittedName>
</protein>
<evidence type="ECO:0000256" key="1">
    <source>
        <dbReference type="SAM" id="MobiDB-lite"/>
    </source>
</evidence>
<dbReference type="Pfam" id="PF15496">
    <property type="entry name" value="DUF4646"/>
    <property type="match status" value="1"/>
</dbReference>
<dbReference type="InterPro" id="IPR028018">
    <property type="entry name" value="DUF4646"/>
</dbReference>
<evidence type="ECO:0000313" key="3">
    <source>
        <dbReference type="Proteomes" id="UP000308197"/>
    </source>
</evidence>
<dbReference type="EMBL" id="ML211670">
    <property type="protein sequence ID" value="TFK81005.1"/>
    <property type="molecule type" value="Genomic_DNA"/>
</dbReference>
<feature type="compositionally biased region" description="Low complexity" evidence="1">
    <location>
        <begin position="129"/>
        <end position="138"/>
    </location>
</feature>
<dbReference type="AlphaFoldDB" id="A0A5C3NUJ1"/>
<dbReference type="Proteomes" id="UP000308197">
    <property type="component" value="Unassembled WGS sequence"/>
</dbReference>
<reference evidence="2 3" key="1">
    <citation type="journal article" date="2019" name="Nat. Ecol. Evol.">
        <title>Megaphylogeny resolves global patterns of mushroom evolution.</title>
        <authorList>
            <person name="Varga T."/>
            <person name="Krizsan K."/>
            <person name="Foldi C."/>
            <person name="Dima B."/>
            <person name="Sanchez-Garcia M."/>
            <person name="Sanchez-Ramirez S."/>
            <person name="Szollosi G.J."/>
            <person name="Szarkandi J.G."/>
            <person name="Papp V."/>
            <person name="Albert L."/>
            <person name="Andreopoulos W."/>
            <person name="Angelini C."/>
            <person name="Antonin V."/>
            <person name="Barry K.W."/>
            <person name="Bougher N.L."/>
            <person name="Buchanan P."/>
            <person name="Buyck B."/>
            <person name="Bense V."/>
            <person name="Catcheside P."/>
            <person name="Chovatia M."/>
            <person name="Cooper J."/>
            <person name="Damon W."/>
            <person name="Desjardin D."/>
            <person name="Finy P."/>
            <person name="Geml J."/>
            <person name="Haridas S."/>
            <person name="Hughes K."/>
            <person name="Justo A."/>
            <person name="Karasinski D."/>
            <person name="Kautmanova I."/>
            <person name="Kiss B."/>
            <person name="Kocsube S."/>
            <person name="Kotiranta H."/>
            <person name="LaButti K.M."/>
            <person name="Lechner B.E."/>
            <person name="Liimatainen K."/>
            <person name="Lipzen A."/>
            <person name="Lukacs Z."/>
            <person name="Mihaltcheva S."/>
            <person name="Morgado L.N."/>
            <person name="Niskanen T."/>
            <person name="Noordeloos M.E."/>
            <person name="Ohm R.A."/>
            <person name="Ortiz-Santana B."/>
            <person name="Ovrebo C."/>
            <person name="Racz N."/>
            <person name="Riley R."/>
            <person name="Savchenko A."/>
            <person name="Shiryaev A."/>
            <person name="Soop K."/>
            <person name="Spirin V."/>
            <person name="Szebenyi C."/>
            <person name="Tomsovsky M."/>
            <person name="Tulloss R.E."/>
            <person name="Uehling J."/>
            <person name="Grigoriev I.V."/>
            <person name="Vagvolgyi C."/>
            <person name="Papp T."/>
            <person name="Martin F.M."/>
            <person name="Miettinen O."/>
            <person name="Hibbett D.S."/>
            <person name="Nagy L.G."/>
        </authorList>
    </citation>
    <scope>NUCLEOTIDE SEQUENCE [LARGE SCALE GENOMIC DNA]</scope>
    <source>
        <strain evidence="2 3">HHB13444</strain>
    </source>
</reference>
<feature type="compositionally biased region" description="Low complexity" evidence="1">
    <location>
        <begin position="48"/>
        <end position="85"/>
    </location>
</feature>
<keyword evidence="3" id="KW-1185">Reference proteome</keyword>
<dbReference type="STRING" id="1314778.A0A5C3NUJ1"/>
<sequence>MNDPDHESHDKKVGHNGFPVVLKPDGEHAYGHGYMDEPAPPRYDEASVYEGSESSYPGSNSSYTTTTAHSSPPASQFSSPAPYSSGPARSRSVPHRAERAIPPNYSSAHERPHDSYRDFLPPPGPPQAAAPYPQSPASTDPFTRVLPRHLTYGPFPPAVLHAHSDDLVRGFPLEPPTCLGASQPHPFIDHDVNEDDWARFLHDVRVAGGQGPVDSAGAGATAPWGARRGLVGMIVDMAMSSSKKSPVADVIADWNHRFFHPRLMNVVLAQGAVTYTGPEDVVPPDMEWRSQNGIRDGGYVRAYDDARFNDRFNDPYGPRGRLSSRWDRWDGGVGTDRMGRRGLMGGVGGLRELRLAGLGADRGERVGYSRDLRGAAGEKWRLIVTYNPPTP</sequence>
<name>A0A5C3NUJ1_9APHY</name>
<gene>
    <name evidence="2" type="ORF">K466DRAFT_357899</name>
</gene>
<dbReference type="InParanoid" id="A0A5C3NUJ1"/>
<feature type="compositionally biased region" description="Basic and acidic residues" evidence="1">
    <location>
        <begin position="1"/>
        <end position="13"/>
    </location>
</feature>
<evidence type="ECO:0000313" key="2">
    <source>
        <dbReference type="EMBL" id="TFK81005.1"/>
    </source>
</evidence>
<proteinExistence type="predicted"/>
<organism evidence="2 3">
    <name type="scientific">Polyporus arcularius HHB13444</name>
    <dbReference type="NCBI Taxonomy" id="1314778"/>
    <lineage>
        <taxon>Eukaryota</taxon>
        <taxon>Fungi</taxon>
        <taxon>Dikarya</taxon>
        <taxon>Basidiomycota</taxon>
        <taxon>Agaricomycotina</taxon>
        <taxon>Agaricomycetes</taxon>
        <taxon>Polyporales</taxon>
        <taxon>Polyporaceae</taxon>
        <taxon>Polyporus</taxon>
    </lineage>
</organism>
<feature type="region of interest" description="Disordered" evidence="1">
    <location>
        <begin position="1"/>
        <end position="139"/>
    </location>
</feature>
<feature type="compositionally biased region" description="Basic and acidic residues" evidence="1">
    <location>
        <begin position="108"/>
        <end position="117"/>
    </location>
</feature>